<sequence>MSLNLKLTILFSVLFVIGSFLTLLLYRFDIEKFKQSGLAKKIAMWVPIAAVFLLTISVGPILEITMFAFVFCISILEFYRVDTTKKSKENLIYLLFFLVGFSHLILIRLFLPDSIAILLFLVFSTVVSDICGFFLGKTIGRHKLPESINSSKSWEGVGGQILGAFLGVLLIKYFIVLDGNVLMFLPIGLGSTIGDLLNSRAKRIAGIKDWSNTLPGHGGFTDRFSSLAGSSLLLFYFLILNLIK</sequence>
<gene>
    <name evidence="2" type="ORF">A3B14_02545</name>
</gene>
<dbReference type="PANTHER" id="PTHR43535">
    <property type="entry name" value="PHOSPHATIDATE CYTIDYLYLTRANSFERASE"/>
    <property type="match status" value="1"/>
</dbReference>
<evidence type="ECO:0000256" key="1">
    <source>
        <dbReference type="SAM" id="Phobius"/>
    </source>
</evidence>
<feature type="transmembrane region" description="Helical" evidence="1">
    <location>
        <begin position="6"/>
        <end position="26"/>
    </location>
</feature>
<evidence type="ECO:0000313" key="3">
    <source>
        <dbReference type="Proteomes" id="UP000176800"/>
    </source>
</evidence>
<proteinExistence type="predicted"/>
<accession>A0A1G2U4B2</accession>
<feature type="transmembrane region" description="Helical" evidence="1">
    <location>
        <begin position="91"/>
        <end position="111"/>
    </location>
</feature>
<dbReference type="EMBL" id="MHWE01000008">
    <property type="protein sequence ID" value="OHB04325.1"/>
    <property type="molecule type" value="Genomic_DNA"/>
</dbReference>
<keyword evidence="1" id="KW-1133">Transmembrane helix</keyword>
<feature type="transmembrane region" description="Helical" evidence="1">
    <location>
        <begin position="117"/>
        <end position="136"/>
    </location>
</feature>
<evidence type="ECO:0000313" key="2">
    <source>
        <dbReference type="EMBL" id="OHB04325.1"/>
    </source>
</evidence>
<comment type="caution">
    <text evidence="2">The sequence shown here is derived from an EMBL/GenBank/DDBJ whole genome shotgun (WGS) entry which is preliminary data.</text>
</comment>
<keyword evidence="1" id="KW-0812">Transmembrane</keyword>
<dbReference type="GO" id="GO:0005886">
    <property type="term" value="C:plasma membrane"/>
    <property type="evidence" value="ECO:0007669"/>
    <property type="project" value="TreeGrafter"/>
</dbReference>
<feature type="transmembrane region" description="Helical" evidence="1">
    <location>
        <begin position="157"/>
        <end position="176"/>
    </location>
</feature>
<dbReference type="Pfam" id="PF01148">
    <property type="entry name" value="CTP_transf_1"/>
    <property type="match status" value="1"/>
</dbReference>
<dbReference type="GO" id="GO:0009273">
    <property type="term" value="P:peptidoglycan-based cell wall biogenesis"/>
    <property type="evidence" value="ECO:0007669"/>
    <property type="project" value="TreeGrafter"/>
</dbReference>
<reference evidence="2 3" key="1">
    <citation type="journal article" date="2016" name="Nat. Commun.">
        <title>Thousands of microbial genomes shed light on interconnected biogeochemical processes in an aquifer system.</title>
        <authorList>
            <person name="Anantharaman K."/>
            <person name="Brown C.T."/>
            <person name="Hug L.A."/>
            <person name="Sharon I."/>
            <person name="Castelle C.J."/>
            <person name="Probst A.J."/>
            <person name="Thomas B.C."/>
            <person name="Singh A."/>
            <person name="Wilkins M.J."/>
            <person name="Karaoz U."/>
            <person name="Brodie E.L."/>
            <person name="Williams K.H."/>
            <person name="Hubbard S.S."/>
            <person name="Banfield J.F."/>
        </authorList>
    </citation>
    <scope>NUCLEOTIDE SEQUENCE [LARGE SCALE GENOMIC DNA]</scope>
</reference>
<dbReference type="Proteomes" id="UP000176800">
    <property type="component" value="Unassembled WGS sequence"/>
</dbReference>
<organism evidence="2 3">
    <name type="scientific">Candidatus Zambryskibacteria bacterium RIFCSPLOWO2_01_FULL_45_21</name>
    <dbReference type="NCBI Taxonomy" id="1802761"/>
    <lineage>
        <taxon>Bacteria</taxon>
        <taxon>Candidatus Zambryskiibacteriota</taxon>
    </lineage>
</organism>
<protein>
    <recommendedName>
        <fullName evidence="4">Phosphatidate cytidylyltransferase</fullName>
    </recommendedName>
</protein>
<keyword evidence="1" id="KW-0472">Membrane</keyword>
<dbReference type="AlphaFoldDB" id="A0A1G2U4B2"/>
<evidence type="ECO:0008006" key="4">
    <source>
        <dbReference type="Google" id="ProtNLM"/>
    </source>
</evidence>
<dbReference type="PANTHER" id="PTHR43535:SF1">
    <property type="entry name" value="PHOSPHATIDATE CYTIDYLYLTRANSFERASE"/>
    <property type="match status" value="1"/>
</dbReference>
<feature type="transmembrane region" description="Helical" evidence="1">
    <location>
        <begin position="224"/>
        <end position="243"/>
    </location>
</feature>
<name>A0A1G2U4B2_9BACT</name>